<keyword evidence="5 6" id="KW-0472">Membrane</keyword>
<dbReference type="InterPro" id="IPR001123">
    <property type="entry name" value="LeuE-type"/>
</dbReference>
<protein>
    <submittedName>
        <fullName evidence="7">LysE family translocator</fullName>
    </submittedName>
</protein>
<dbReference type="PANTHER" id="PTHR30086:SF20">
    <property type="entry name" value="ARGININE EXPORTER PROTEIN ARGO-RELATED"/>
    <property type="match status" value="1"/>
</dbReference>
<evidence type="ECO:0000313" key="7">
    <source>
        <dbReference type="EMBL" id="MTW17087.1"/>
    </source>
</evidence>
<reference evidence="7 8" key="1">
    <citation type="submission" date="2019-11" db="EMBL/GenBank/DDBJ databases">
        <title>Whole-genome sequence of Rhodoplanes serenus DSM 18633, type strain.</title>
        <authorList>
            <person name="Kyndt J.A."/>
            <person name="Meyer T.E."/>
        </authorList>
    </citation>
    <scope>NUCLEOTIDE SEQUENCE [LARGE SCALE GENOMIC DNA]</scope>
    <source>
        <strain evidence="7 8">DSM 18633</strain>
    </source>
</reference>
<evidence type="ECO:0000256" key="6">
    <source>
        <dbReference type="SAM" id="Phobius"/>
    </source>
</evidence>
<dbReference type="SUPFAM" id="SSF56322">
    <property type="entry name" value="ADC synthase"/>
    <property type="match status" value="1"/>
</dbReference>
<dbReference type="PIRSF" id="PIRSF006324">
    <property type="entry name" value="LeuE"/>
    <property type="match status" value="1"/>
</dbReference>
<keyword evidence="3 6" id="KW-0812">Transmembrane</keyword>
<evidence type="ECO:0000313" key="8">
    <source>
        <dbReference type="Proteomes" id="UP000438991"/>
    </source>
</evidence>
<evidence type="ECO:0000256" key="3">
    <source>
        <dbReference type="ARBA" id="ARBA00022692"/>
    </source>
</evidence>
<comment type="caution">
    <text evidence="7">The sequence shown here is derived from an EMBL/GenBank/DDBJ whole genome shotgun (WGS) entry which is preliminary data.</text>
</comment>
<dbReference type="GO" id="GO:0015171">
    <property type="term" value="F:amino acid transmembrane transporter activity"/>
    <property type="evidence" value="ECO:0007669"/>
    <property type="project" value="TreeGrafter"/>
</dbReference>
<keyword evidence="4 6" id="KW-1133">Transmembrane helix</keyword>
<feature type="transmembrane region" description="Helical" evidence="6">
    <location>
        <begin position="46"/>
        <end position="68"/>
    </location>
</feature>
<dbReference type="EMBL" id="WNKV01000009">
    <property type="protein sequence ID" value="MTW17087.1"/>
    <property type="molecule type" value="Genomic_DNA"/>
</dbReference>
<organism evidence="7 8">
    <name type="scientific">Rhodoplanes serenus</name>
    <dbReference type="NCBI Taxonomy" id="200615"/>
    <lineage>
        <taxon>Bacteria</taxon>
        <taxon>Pseudomonadati</taxon>
        <taxon>Pseudomonadota</taxon>
        <taxon>Alphaproteobacteria</taxon>
        <taxon>Hyphomicrobiales</taxon>
        <taxon>Nitrobacteraceae</taxon>
        <taxon>Rhodoplanes</taxon>
    </lineage>
</organism>
<dbReference type="Proteomes" id="UP000438991">
    <property type="component" value="Unassembled WGS sequence"/>
</dbReference>
<keyword evidence="2" id="KW-1003">Cell membrane</keyword>
<comment type="subcellular location">
    <subcellularLocation>
        <location evidence="1">Cell membrane</location>
        <topology evidence="1">Multi-pass membrane protein</topology>
    </subcellularLocation>
</comment>
<dbReference type="PANTHER" id="PTHR30086">
    <property type="entry name" value="ARGININE EXPORTER PROTEIN ARGO"/>
    <property type="match status" value="1"/>
</dbReference>
<sequence>MDPVSAVVAFSAAAALLTVTPGLDTALVLRTAAVEGGRPAMRAGAGIVTGVLIWGLVAALGLGAVLAVSEIAYRLLTLAGAGYLIWLGGGMLWRALRPPAAAVSAAAESGGEHGGRPGAQAPAWFRRGLVTNLLNPKVGVFYVGLLPQFIPADMPVVAFGVGLAAIHAVMGLAWFVVITSATRPLAGLLRRPAAVRAIEGLTGSLLVAVGLRLALAPRG</sequence>
<feature type="transmembrane region" description="Helical" evidence="6">
    <location>
        <begin position="156"/>
        <end position="181"/>
    </location>
</feature>
<evidence type="ECO:0000256" key="2">
    <source>
        <dbReference type="ARBA" id="ARBA00022475"/>
    </source>
</evidence>
<gene>
    <name evidence="7" type="ORF">GJ689_12830</name>
</gene>
<accession>A0A9X5AS61</accession>
<dbReference type="AlphaFoldDB" id="A0A9X5AS61"/>
<evidence type="ECO:0000256" key="4">
    <source>
        <dbReference type="ARBA" id="ARBA00022989"/>
    </source>
</evidence>
<name>A0A9X5AS61_9BRAD</name>
<evidence type="ECO:0000256" key="1">
    <source>
        <dbReference type="ARBA" id="ARBA00004651"/>
    </source>
</evidence>
<feature type="transmembrane region" description="Helical" evidence="6">
    <location>
        <begin position="75"/>
        <end position="96"/>
    </location>
</feature>
<dbReference type="RefSeq" id="WP_155479886.1">
    <property type="nucleotide sequence ID" value="NZ_WNKV01000009.1"/>
</dbReference>
<dbReference type="GO" id="GO:0005886">
    <property type="term" value="C:plasma membrane"/>
    <property type="evidence" value="ECO:0007669"/>
    <property type="project" value="UniProtKB-SubCell"/>
</dbReference>
<proteinExistence type="predicted"/>
<evidence type="ECO:0000256" key="5">
    <source>
        <dbReference type="ARBA" id="ARBA00023136"/>
    </source>
</evidence>
<dbReference type="Pfam" id="PF01810">
    <property type="entry name" value="LysE"/>
    <property type="match status" value="1"/>
</dbReference>
<dbReference type="InterPro" id="IPR005801">
    <property type="entry name" value="ADC_synthase"/>
</dbReference>